<dbReference type="InterPro" id="IPR013482">
    <property type="entry name" value="Molybde_CF_guanTrfase"/>
</dbReference>
<dbReference type="InterPro" id="IPR025877">
    <property type="entry name" value="MobA-like_NTP_Trfase"/>
</dbReference>
<dbReference type="GO" id="GO:0016779">
    <property type="term" value="F:nucleotidyltransferase activity"/>
    <property type="evidence" value="ECO:0007669"/>
    <property type="project" value="UniProtKB-KW"/>
</dbReference>
<feature type="binding site" evidence="8">
    <location>
        <position position="68"/>
    </location>
    <ligand>
        <name>GTP</name>
        <dbReference type="ChEBI" id="CHEBI:37565"/>
    </ligand>
</feature>
<dbReference type="NCBIfam" id="TIGR02665">
    <property type="entry name" value="molyb_mobA"/>
    <property type="match status" value="1"/>
</dbReference>
<evidence type="ECO:0000256" key="1">
    <source>
        <dbReference type="ARBA" id="ARBA00022490"/>
    </source>
</evidence>
<keyword evidence="7 8" id="KW-0501">Molybdenum cofactor biosynthesis</keyword>
<dbReference type="EC" id="2.7.7.77" evidence="8"/>
<dbReference type="PANTHER" id="PTHR19136:SF81">
    <property type="entry name" value="MOLYBDENUM COFACTOR GUANYLYLTRANSFERASE"/>
    <property type="match status" value="1"/>
</dbReference>
<dbReference type="RefSeq" id="WP_345335848.1">
    <property type="nucleotide sequence ID" value="NZ_BAABJZ010000086.1"/>
</dbReference>
<feature type="binding site" evidence="8">
    <location>
        <position position="22"/>
    </location>
    <ligand>
        <name>GTP</name>
        <dbReference type="ChEBI" id="CHEBI:37565"/>
    </ligand>
</feature>
<feature type="domain" description="MobA-like NTP transferase" evidence="9">
    <location>
        <begin position="7"/>
        <end position="165"/>
    </location>
</feature>
<comment type="subunit">
    <text evidence="8">Monomer.</text>
</comment>
<keyword evidence="11" id="KW-1185">Reference proteome</keyword>
<dbReference type="CDD" id="cd02503">
    <property type="entry name" value="MobA"/>
    <property type="match status" value="1"/>
</dbReference>
<comment type="caution">
    <text evidence="8">Lacks conserved residue(s) required for the propagation of feature annotation.</text>
</comment>
<comment type="similarity">
    <text evidence="8">Belongs to the MobA family.</text>
</comment>
<evidence type="ECO:0000313" key="11">
    <source>
        <dbReference type="Proteomes" id="UP001499988"/>
    </source>
</evidence>
<sequence>MNKVTLAVLAGGRASRMNGEDKGLITVAGQPMIQHVLNRVRLDNMPTLVIANRNKDAYARIGYPVFSDQHPDHPGPLAGMCVALQQATTDYVLICPCDTPMLPTDLADAMLRQLEQEDADLTVAFDGHYDHPVILLMKRSLLPSLQQYLRGEDRKIKRWFSQHHAVRCEFAGQMEAFANINTPEQRQQLEQILHAQDSQRGKS</sequence>
<evidence type="ECO:0000256" key="4">
    <source>
        <dbReference type="ARBA" id="ARBA00022741"/>
    </source>
</evidence>
<keyword evidence="6 8" id="KW-0342">GTP-binding</keyword>
<protein>
    <recommendedName>
        <fullName evidence="8">Molybdenum cofactor guanylyltransferase</fullName>
        <shortName evidence="8">MoCo guanylyltransferase</shortName>
        <ecNumber evidence="8">2.7.7.77</ecNumber>
    </recommendedName>
    <alternativeName>
        <fullName evidence="8">GTP:molybdopterin guanylyltransferase</fullName>
    </alternativeName>
    <alternativeName>
        <fullName evidence="8">Mo-MPT guanylyltransferase</fullName>
    </alternativeName>
    <alternativeName>
        <fullName evidence="8">Molybdopterin guanylyltransferase</fullName>
    </alternativeName>
    <alternativeName>
        <fullName evidence="8">Molybdopterin-guanine dinucleotide synthase</fullName>
        <shortName evidence="8">MGD synthase</shortName>
    </alternativeName>
</protein>
<feature type="binding site" evidence="8">
    <location>
        <position position="98"/>
    </location>
    <ligand>
        <name>Mg(2+)</name>
        <dbReference type="ChEBI" id="CHEBI:18420"/>
    </ligand>
</feature>
<accession>A0ABP9F135</accession>
<dbReference type="Proteomes" id="UP001499988">
    <property type="component" value="Unassembled WGS sequence"/>
</dbReference>
<evidence type="ECO:0000256" key="7">
    <source>
        <dbReference type="ARBA" id="ARBA00023150"/>
    </source>
</evidence>
<evidence type="ECO:0000256" key="2">
    <source>
        <dbReference type="ARBA" id="ARBA00022679"/>
    </source>
</evidence>
<dbReference type="EMBL" id="BAABJZ010000086">
    <property type="protein sequence ID" value="GAA4891583.1"/>
    <property type="molecule type" value="Genomic_DNA"/>
</dbReference>
<evidence type="ECO:0000256" key="6">
    <source>
        <dbReference type="ARBA" id="ARBA00023134"/>
    </source>
</evidence>
<dbReference type="HAMAP" id="MF_00316">
    <property type="entry name" value="MobA"/>
    <property type="match status" value="1"/>
</dbReference>
<evidence type="ECO:0000259" key="9">
    <source>
        <dbReference type="Pfam" id="PF12804"/>
    </source>
</evidence>
<organism evidence="10 11">
    <name type="scientific">Ferrimonas pelagia</name>
    <dbReference type="NCBI Taxonomy" id="1177826"/>
    <lineage>
        <taxon>Bacteria</taxon>
        <taxon>Pseudomonadati</taxon>
        <taxon>Pseudomonadota</taxon>
        <taxon>Gammaproteobacteria</taxon>
        <taxon>Alteromonadales</taxon>
        <taxon>Ferrimonadaceae</taxon>
        <taxon>Ferrimonas</taxon>
    </lineage>
</organism>
<feature type="binding site" evidence="8">
    <location>
        <position position="98"/>
    </location>
    <ligand>
        <name>GTP</name>
        <dbReference type="ChEBI" id="CHEBI:37565"/>
    </ligand>
</feature>
<evidence type="ECO:0000256" key="3">
    <source>
        <dbReference type="ARBA" id="ARBA00022723"/>
    </source>
</evidence>
<feature type="binding site" evidence="8">
    <location>
        <begin position="9"/>
        <end position="11"/>
    </location>
    <ligand>
        <name>GTP</name>
        <dbReference type="ChEBI" id="CHEBI:37565"/>
    </ligand>
</feature>
<dbReference type="PANTHER" id="PTHR19136">
    <property type="entry name" value="MOLYBDENUM COFACTOR GUANYLYLTRANSFERASE"/>
    <property type="match status" value="1"/>
</dbReference>
<gene>
    <name evidence="8 10" type="primary">mobA</name>
    <name evidence="10" type="ORF">GCM10023333_26100</name>
</gene>
<comment type="domain">
    <text evidence="8">The N-terminal domain determines nucleotide recognition and specific binding, while the C-terminal domain determines the specific binding to the target protein.</text>
</comment>
<comment type="catalytic activity">
    <reaction evidence="8">
        <text>Mo-molybdopterin + GTP + H(+) = Mo-molybdopterin guanine dinucleotide + diphosphate</text>
        <dbReference type="Rhea" id="RHEA:34243"/>
        <dbReference type="ChEBI" id="CHEBI:15378"/>
        <dbReference type="ChEBI" id="CHEBI:33019"/>
        <dbReference type="ChEBI" id="CHEBI:37565"/>
        <dbReference type="ChEBI" id="CHEBI:71302"/>
        <dbReference type="ChEBI" id="CHEBI:71310"/>
        <dbReference type="EC" id="2.7.7.77"/>
    </reaction>
</comment>
<dbReference type="Pfam" id="PF12804">
    <property type="entry name" value="NTP_transf_3"/>
    <property type="match status" value="1"/>
</dbReference>
<evidence type="ECO:0000256" key="5">
    <source>
        <dbReference type="ARBA" id="ARBA00022842"/>
    </source>
</evidence>
<evidence type="ECO:0000256" key="8">
    <source>
        <dbReference type="HAMAP-Rule" id="MF_00316"/>
    </source>
</evidence>
<reference evidence="11" key="1">
    <citation type="journal article" date="2019" name="Int. J. Syst. Evol. Microbiol.">
        <title>The Global Catalogue of Microorganisms (GCM) 10K type strain sequencing project: providing services to taxonomists for standard genome sequencing and annotation.</title>
        <authorList>
            <consortium name="The Broad Institute Genomics Platform"/>
            <consortium name="The Broad Institute Genome Sequencing Center for Infectious Disease"/>
            <person name="Wu L."/>
            <person name="Ma J."/>
        </authorList>
    </citation>
    <scope>NUCLEOTIDE SEQUENCE [LARGE SCALE GENOMIC DNA]</scope>
    <source>
        <strain evidence="11">JCM 18401</strain>
    </source>
</reference>
<keyword evidence="3 8" id="KW-0479">Metal-binding</keyword>
<keyword evidence="2 8" id="KW-0808">Transferase</keyword>
<keyword evidence="1 8" id="KW-0963">Cytoplasm</keyword>
<comment type="cofactor">
    <cofactor evidence="8">
        <name>Mg(2+)</name>
        <dbReference type="ChEBI" id="CHEBI:18420"/>
    </cofactor>
</comment>
<dbReference type="InterPro" id="IPR029044">
    <property type="entry name" value="Nucleotide-diphossugar_trans"/>
</dbReference>
<dbReference type="Gene3D" id="3.90.550.10">
    <property type="entry name" value="Spore Coat Polysaccharide Biosynthesis Protein SpsA, Chain A"/>
    <property type="match status" value="1"/>
</dbReference>
<comment type="subcellular location">
    <subcellularLocation>
        <location evidence="8">Cytoplasm</location>
    </subcellularLocation>
</comment>
<keyword evidence="4 8" id="KW-0547">Nucleotide-binding</keyword>
<comment type="caution">
    <text evidence="10">The sequence shown here is derived from an EMBL/GenBank/DDBJ whole genome shotgun (WGS) entry which is preliminary data.</text>
</comment>
<evidence type="ECO:0000313" key="10">
    <source>
        <dbReference type="EMBL" id="GAA4891583.1"/>
    </source>
</evidence>
<keyword evidence="10" id="KW-0548">Nucleotidyltransferase</keyword>
<comment type="function">
    <text evidence="8">Transfers a GMP moiety from GTP to Mo-molybdopterin (Mo-MPT) cofactor (Moco or molybdenum cofactor) to form Mo-molybdopterin guanine dinucleotide (Mo-MGD) cofactor.</text>
</comment>
<keyword evidence="5 8" id="KW-0460">Magnesium</keyword>
<name>A0ABP9F135_9GAMM</name>
<dbReference type="SUPFAM" id="SSF53448">
    <property type="entry name" value="Nucleotide-diphospho-sugar transferases"/>
    <property type="match status" value="1"/>
</dbReference>
<proteinExistence type="inferred from homology"/>